<dbReference type="InterPro" id="IPR019012">
    <property type="entry name" value="RNA_cap_Gua-N2-MeTrfase"/>
</dbReference>
<feature type="region of interest" description="Disordered" evidence="23">
    <location>
        <begin position="464"/>
        <end position="606"/>
    </location>
</feature>
<name>A0A671VPL9_SPAAU</name>
<feature type="compositionally biased region" description="Polar residues" evidence="23">
    <location>
        <begin position="317"/>
        <end position="333"/>
    </location>
</feature>
<keyword evidence="6" id="KW-0597">Phosphoprotein</keyword>
<comment type="function">
    <text evidence="19">Catalyzes the 2 serial methylation steps for the conversion of the 7-monomethylguanosine (m(7)G) caps of snRNAs and snoRNAs to a 2,2,7-trimethylguanosine (m(2,2,7)G) cap structure. The enzyme is specific for guanine, and N7 methylation must precede N2 methylation. Hypermethylation of the m7G cap of U snRNAs leads to their concentration in nuclear foci, their colocalization with coilin and the formation of canonical Cajal bodies (CBs). Plays a role in transcriptional regulation.</text>
</comment>
<evidence type="ECO:0000256" key="3">
    <source>
        <dbReference type="ARBA" id="ARBA00004604"/>
    </source>
</evidence>
<comment type="subunit">
    <text evidence="20">May form homooligomers. Interacts with CREBBP/CBP, EED/WAIT1, EP300/P300, NCOA6/PRIP, PPARBP/PBP and SMN.</text>
</comment>
<dbReference type="InterPro" id="IPR029063">
    <property type="entry name" value="SAM-dependent_MTases_sf"/>
</dbReference>
<evidence type="ECO:0000256" key="23">
    <source>
        <dbReference type="SAM" id="MobiDB-lite"/>
    </source>
</evidence>
<comment type="catalytic activity">
    <reaction evidence="16">
        <text>a 5'-end (N(2),N(7)-dimethyl 5'-triphosphoguanosine)-ribonucleoside in snRNA + S-adenosyl-L-methionine = a 5'-end (N(2),N(2),N(7)-trimethyl 5'-triphosphoguanosine)-ribonucleoside in snRNA + S-adenosyl-L-homocysteine + H(+)</text>
        <dbReference type="Rhea" id="RHEA:78479"/>
        <dbReference type="Rhea" id="RHEA-COMP:19087"/>
        <dbReference type="Rhea" id="RHEA-COMP:19089"/>
        <dbReference type="ChEBI" id="CHEBI:15378"/>
        <dbReference type="ChEBI" id="CHEBI:57856"/>
        <dbReference type="ChEBI" id="CHEBI:59789"/>
        <dbReference type="ChEBI" id="CHEBI:167623"/>
        <dbReference type="ChEBI" id="CHEBI:172880"/>
    </reaction>
    <physiologicalReaction direction="left-to-right" evidence="16">
        <dbReference type="Rhea" id="RHEA:78480"/>
    </physiologicalReaction>
</comment>
<dbReference type="RefSeq" id="XP_030258359.1">
    <property type="nucleotide sequence ID" value="XM_030402499.1"/>
</dbReference>
<evidence type="ECO:0000256" key="11">
    <source>
        <dbReference type="ARBA" id="ARBA00023163"/>
    </source>
</evidence>
<comment type="catalytic activity">
    <reaction evidence="15">
        <text>a 5'-end (N(7)-methyl 5'-triphosphoguanosine)-ribonucleoside in snoRNA + S-adenosyl-L-methionine = a 5'-end (N(2),N(7)-dimethyl 5'-triphosphoguanosine)-ribonucleoside in snoRNA + S-adenosyl-L-homocysteine + H(+)</text>
        <dbReference type="Rhea" id="RHEA:78475"/>
        <dbReference type="Rhea" id="RHEA-COMP:19086"/>
        <dbReference type="Rhea" id="RHEA-COMP:19088"/>
        <dbReference type="ChEBI" id="CHEBI:15378"/>
        <dbReference type="ChEBI" id="CHEBI:57856"/>
        <dbReference type="ChEBI" id="CHEBI:59789"/>
        <dbReference type="ChEBI" id="CHEBI:156461"/>
        <dbReference type="ChEBI" id="CHEBI:172880"/>
    </reaction>
    <physiologicalReaction direction="left-to-right" evidence="15">
        <dbReference type="Rhea" id="RHEA:78476"/>
    </physiologicalReaction>
</comment>
<dbReference type="GO" id="GO:0005737">
    <property type="term" value="C:cytoplasm"/>
    <property type="evidence" value="ECO:0007669"/>
    <property type="project" value="UniProtKB-SubCell"/>
</dbReference>
<evidence type="ECO:0000256" key="4">
    <source>
        <dbReference type="ARBA" id="ARBA00018517"/>
    </source>
</evidence>
<dbReference type="SUPFAM" id="SSF53335">
    <property type="entry name" value="S-adenosyl-L-methionine-dependent methyltransferases"/>
    <property type="match status" value="1"/>
</dbReference>
<evidence type="ECO:0000256" key="8">
    <source>
        <dbReference type="ARBA" id="ARBA00022679"/>
    </source>
</evidence>
<feature type="compositionally biased region" description="Acidic residues" evidence="23">
    <location>
        <begin position="547"/>
        <end position="556"/>
    </location>
</feature>
<dbReference type="GO" id="GO:0090022">
    <property type="term" value="P:regulation of neutrophil chemotaxis"/>
    <property type="evidence" value="ECO:0007669"/>
    <property type="project" value="Ensembl"/>
</dbReference>
<feature type="compositionally biased region" description="Basic and acidic residues" evidence="23">
    <location>
        <begin position="472"/>
        <end position="482"/>
    </location>
</feature>
<evidence type="ECO:0000256" key="15">
    <source>
        <dbReference type="ARBA" id="ARBA00048740"/>
    </source>
</evidence>
<comment type="similarity">
    <text evidence="13">Belongs to the methyltransferase superfamily. Trimethylguanosine synthase family.</text>
</comment>
<comment type="subcellular location">
    <subcellularLocation>
        <location evidence="2">Cytoplasm</location>
    </subcellularLocation>
    <subcellularLocation>
        <location evidence="1">Nucleus</location>
        <location evidence="1">Cajal body</location>
    </subcellularLocation>
    <subcellularLocation>
        <location evidence="3">Nucleus</location>
        <location evidence="3">Nucleolus</location>
    </subcellularLocation>
</comment>
<dbReference type="GO" id="GO:0071164">
    <property type="term" value="F:RNA cap trimethylguanosine synthase activity"/>
    <property type="evidence" value="ECO:0007669"/>
    <property type="project" value="TreeGrafter"/>
</dbReference>
<evidence type="ECO:0000256" key="20">
    <source>
        <dbReference type="ARBA" id="ARBA00064494"/>
    </source>
</evidence>
<dbReference type="FunFam" id="3.40.50.150:FF:000066">
    <property type="entry name" value="Trimethylguanosine synthase 1"/>
    <property type="match status" value="1"/>
</dbReference>
<evidence type="ECO:0000256" key="7">
    <source>
        <dbReference type="ARBA" id="ARBA00022603"/>
    </source>
</evidence>
<feature type="compositionally biased region" description="Basic and acidic residues" evidence="23">
    <location>
        <begin position="335"/>
        <end position="349"/>
    </location>
</feature>
<evidence type="ECO:0000256" key="19">
    <source>
        <dbReference type="ARBA" id="ARBA00057179"/>
    </source>
</evidence>
<dbReference type="Proteomes" id="UP000472265">
    <property type="component" value="Chromosome 21"/>
</dbReference>
<reference evidence="24" key="2">
    <citation type="submission" date="2025-08" db="UniProtKB">
        <authorList>
            <consortium name="Ensembl"/>
        </authorList>
    </citation>
    <scope>IDENTIFICATION</scope>
</reference>
<evidence type="ECO:0000256" key="10">
    <source>
        <dbReference type="ARBA" id="ARBA00023015"/>
    </source>
</evidence>
<comment type="catalytic activity">
    <reaction evidence="17">
        <text>a 5'-end (N(7)-methyl 5'-triphosphoguanosine)-ribonucleoside in snRNA + S-adenosyl-L-methionine = a 5'-end (N(2),N(7)-dimethyl 5'-triphosphoguanosine)-ribonucleoside in snRNA + S-adenosyl-L-homocysteine + H(+)</text>
        <dbReference type="Rhea" id="RHEA:78471"/>
        <dbReference type="Rhea" id="RHEA-COMP:19085"/>
        <dbReference type="Rhea" id="RHEA-COMP:19087"/>
        <dbReference type="ChEBI" id="CHEBI:15378"/>
        <dbReference type="ChEBI" id="CHEBI:57856"/>
        <dbReference type="ChEBI" id="CHEBI:59789"/>
        <dbReference type="ChEBI" id="CHEBI:156461"/>
        <dbReference type="ChEBI" id="CHEBI:172880"/>
    </reaction>
    <physiologicalReaction direction="left-to-right" evidence="17">
        <dbReference type="Rhea" id="RHEA:78472"/>
    </physiologicalReaction>
</comment>
<evidence type="ECO:0000313" key="25">
    <source>
        <dbReference type="Proteomes" id="UP000472265"/>
    </source>
</evidence>
<evidence type="ECO:0000256" key="16">
    <source>
        <dbReference type="ARBA" id="ARBA00048763"/>
    </source>
</evidence>
<evidence type="ECO:0000256" key="21">
    <source>
        <dbReference type="ARBA" id="ARBA00079339"/>
    </source>
</evidence>
<keyword evidence="7" id="KW-0489">Methyltransferase</keyword>
<dbReference type="GO" id="GO:0005730">
    <property type="term" value="C:nucleolus"/>
    <property type="evidence" value="ECO:0007669"/>
    <property type="project" value="UniProtKB-SubCell"/>
</dbReference>
<dbReference type="AlphaFoldDB" id="A0A671VPL9"/>
<dbReference type="GO" id="GO:0009611">
    <property type="term" value="P:response to wounding"/>
    <property type="evidence" value="ECO:0007669"/>
    <property type="project" value="Ensembl"/>
</dbReference>
<dbReference type="Gene3D" id="3.40.50.150">
    <property type="entry name" value="Vaccinia Virus protein VP39"/>
    <property type="match status" value="1"/>
</dbReference>
<evidence type="ECO:0000256" key="17">
    <source>
        <dbReference type="ARBA" id="ARBA00049075"/>
    </source>
</evidence>
<feature type="compositionally biased region" description="Basic residues" evidence="23">
    <location>
        <begin position="581"/>
        <end position="599"/>
    </location>
</feature>
<evidence type="ECO:0000256" key="13">
    <source>
        <dbReference type="ARBA" id="ARBA00025783"/>
    </source>
</evidence>
<proteinExistence type="inferred from homology"/>
<evidence type="ECO:0000256" key="18">
    <source>
        <dbReference type="ARBA" id="ARBA00049790"/>
    </source>
</evidence>
<reference evidence="24" key="1">
    <citation type="submission" date="2021-04" db="EMBL/GenBank/DDBJ databases">
        <authorList>
            <consortium name="Wellcome Sanger Institute Data Sharing"/>
        </authorList>
    </citation>
    <scope>NUCLEOTIDE SEQUENCE [LARGE SCALE GENOMIC DNA]</scope>
</reference>
<dbReference type="PANTHER" id="PTHR14741:SF32">
    <property type="entry name" value="TRIMETHYLGUANOSINE SYNTHASE"/>
    <property type="match status" value="1"/>
</dbReference>
<keyword evidence="8" id="KW-0808">Transferase</keyword>
<evidence type="ECO:0000256" key="9">
    <source>
        <dbReference type="ARBA" id="ARBA00022691"/>
    </source>
</evidence>
<evidence type="ECO:0000256" key="14">
    <source>
        <dbReference type="ARBA" id="ARBA00047418"/>
    </source>
</evidence>
<feature type="compositionally biased region" description="Basic residues" evidence="23">
    <location>
        <begin position="101"/>
        <end position="111"/>
    </location>
</feature>
<feature type="compositionally biased region" description="Acidic residues" evidence="23">
    <location>
        <begin position="62"/>
        <end position="84"/>
    </location>
</feature>
<dbReference type="GeneTree" id="ENSGT00390000018056"/>
<keyword evidence="12" id="KW-0539">Nucleus</keyword>
<accession>A0A671VPL9</accession>
<keyword evidence="5" id="KW-0963">Cytoplasm</keyword>
<feature type="region of interest" description="Disordered" evidence="23">
    <location>
        <begin position="54"/>
        <end position="125"/>
    </location>
</feature>
<keyword evidence="25" id="KW-1185">Reference proteome</keyword>
<evidence type="ECO:0000256" key="22">
    <source>
        <dbReference type="ARBA" id="ARBA00081504"/>
    </source>
</evidence>
<evidence type="ECO:0000256" key="12">
    <source>
        <dbReference type="ARBA" id="ARBA00023242"/>
    </source>
</evidence>
<dbReference type="CTD" id="96764"/>
<keyword evidence="11" id="KW-0804">Transcription</keyword>
<organism evidence="24 25">
    <name type="scientific">Sparus aurata</name>
    <name type="common">Gilthead sea bream</name>
    <dbReference type="NCBI Taxonomy" id="8175"/>
    <lineage>
        <taxon>Eukaryota</taxon>
        <taxon>Metazoa</taxon>
        <taxon>Chordata</taxon>
        <taxon>Craniata</taxon>
        <taxon>Vertebrata</taxon>
        <taxon>Euteleostomi</taxon>
        <taxon>Actinopterygii</taxon>
        <taxon>Neopterygii</taxon>
        <taxon>Teleostei</taxon>
        <taxon>Neoteleostei</taxon>
        <taxon>Acanthomorphata</taxon>
        <taxon>Eupercaria</taxon>
        <taxon>Spariformes</taxon>
        <taxon>Sparidae</taxon>
        <taxon>Sparus</taxon>
    </lineage>
</organism>
<protein>
    <recommendedName>
        <fullName evidence="4">Trimethylguanosine synthase</fullName>
    </recommendedName>
    <alternativeName>
        <fullName evidence="18">Cap-specific guanine-N(2) methyltransferase</fullName>
    </alternativeName>
    <alternativeName>
        <fullName evidence="21">Nuclear receptor coactivator 6-interacting protein</fullName>
    </alternativeName>
    <alternativeName>
        <fullName evidence="22">PRIP-interacting protein with methyltransferase motif</fullName>
    </alternativeName>
</protein>
<dbReference type="PANTHER" id="PTHR14741">
    <property type="entry name" value="S-ADENOSYLMETHIONINE-DEPENDENT METHYLTRANSFERASE RELATED"/>
    <property type="match status" value="1"/>
</dbReference>
<dbReference type="Pfam" id="PF09445">
    <property type="entry name" value="Methyltransf_15"/>
    <property type="match status" value="1"/>
</dbReference>
<dbReference type="GO" id="GO:0030593">
    <property type="term" value="P:neutrophil chemotaxis"/>
    <property type="evidence" value="ECO:0007669"/>
    <property type="project" value="Ensembl"/>
</dbReference>
<keyword evidence="9" id="KW-0949">S-adenosyl-L-methionine</keyword>
<dbReference type="Ensembl" id="ENSSAUT00010028023.1">
    <property type="protein sequence ID" value="ENSSAUP00010026546.1"/>
    <property type="gene ID" value="ENSSAUG00010011513.1"/>
</dbReference>
<sequence>MMLERSRVTVVADIFFSRRHSSTEEEERVHCRCSRAFVQDRELYRSDNRLLSADLTGAAVKDDDDDDEKEEDGEEEEEVLDEEAQLMASMGLPLAFTSSSGKRRARRRSNRRPASEEEEDEDLQENKAHINEMCDPLEKGTGEIQDTGWETYWAQQGEALLWSSWLEKHPQTAEGPGSVTAPWDDPDTKALWDEHSTETYYSYWEQYSYWAAQGWSVDQSVCNGNTAEEAVAVGVMGRGIETQSEEWLHGQTRAESQQSEEVETLHDGVEVVNDQFGQKCTLETGGSTVTDSETDKQCVTVADDPSDGGTDRKRPAASSQPNTAEHAGSQQAPGHSDRQNDSRNKMSNREDDDEDDKPPGGGNAKVKRSHELDVEESPQLTPDEAWSKLGLKRSPKPLFTSVLSFKGSAGQKHQRWTKRTVSSINKHTRFTETAGNDTQPQISTTLYKVQRFLEKNQRDTRMTPVEAGEMGEGCKQEAEDRPPSLGEMTDEERKSKRTEIKSAVEENKETVEEETSISLYSLEAETRTCTQPSTSSNSALWTMDSKSDEEEEQEEEQPGRQLPCLEIPEFLLPDPPEGSRERRRKDGKKLKKKNKRGRKQQVPAEMAAEPQLAKYWAQRYRLFSLFDEGIKLDREGWFSVTPERIAEHIALRVEHSFSDSQLVIDAFCGVGGNAIQFALTGKRVLAIDIDPVRLDLARHNATVYCVADRIDFVQGDFLQLAPRLRGDVVFLSPPWGGPDYLTAEVFDIKTMMEPDGFEIFRLAKLISDNIVYFLPRNADMDQIASLAGPGGKVEVEQNLLNNKLKTVTAYFGSLIKSDCE</sequence>
<dbReference type="OrthoDB" id="194443at2759"/>
<feature type="compositionally biased region" description="Basic and acidic residues" evidence="23">
    <location>
        <begin position="491"/>
        <end position="510"/>
    </location>
</feature>
<dbReference type="GeneID" id="115572440"/>
<comment type="catalytic activity">
    <reaction evidence="14">
        <text>a 5'-end (N(2),N(7)-dimethyl 5'-triphosphoguanosine)-ribonucleoside in snoRNA + S-adenosyl-L-methionine = a 5'-end (N(2),N(2),N(7)-trimethyl 5'-triphosphoguanosine)-ribonucleoside in snoRNA + S-adenosyl-L-homocysteine + H(+)</text>
        <dbReference type="Rhea" id="RHEA:78507"/>
        <dbReference type="Rhea" id="RHEA-COMP:19088"/>
        <dbReference type="Rhea" id="RHEA-COMP:19090"/>
        <dbReference type="ChEBI" id="CHEBI:15378"/>
        <dbReference type="ChEBI" id="CHEBI:57856"/>
        <dbReference type="ChEBI" id="CHEBI:59789"/>
        <dbReference type="ChEBI" id="CHEBI:167623"/>
        <dbReference type="ChEBI" id="CHEBI:172880"/>
    </reaction>
    <physiologicalReaction direction="left-to-right" evidence="14">
        <dbReference type="Rhea" id="RHEA:78508"/>
    </physiologicalReaction>
</comment>
<reference evidence="24" key="3">
    <citation type="submission" date="2025-09" db="UniProtKB">
        <authorList>
            <consortium name="Ensembl"/>
        </authorList>
    </citation>
    <scope>IDENTIFICATION</scope>
</reference>
<evidence type="ECO:0000256" key="2">
    <source>
        <dbReference type="ARBA" id="ARBA00004496"/>
    </source>
</evidence>
<dbReference type="GO" id="GO:0015030">
    <property type="term" value="C:Cajal body"/>
    <property type="evidence" value="ECO:0007669"/>
    <property type="project" value="UniProtKB-SubCell"/>
</dbReference>
<evidence type="ECO:0000256" key="1">
    <source>
        <dbReference type="ARBA" id="ARBA00004408"/>
    </source>
</evidence>
<feature type="compositionally biased region" description="Polar residues" evidence="23">
    <location>
        <begin position="527"/>
        <end position="540"/>
    </location>
</feature>
<dbReference type="OMA" id="QSEPHNG"/>
<evidence type="ECO:0000313" key="24">
    <source>
        <dbReference type="Ensembl" id="ENSSAUP00010026546.1"/>
    </source>
</evidence>
<gene>
    <name evidence="24" type="primary">TGS1</name>
    <name evidence="24" type="synonym">tgs1</name>
</gene>
<dbReference type="InParanoid" id="A0A671VPL9"/>
<evidence type="ECO:0000256" key="6">
    <source>
        <dbReference type="ARBA" id="ARBA00022553"/>
    </source>
</evidence>
<evidence type="ECO:0000256" key="5">
    <source>
        <dbReference type="ARBA" id="ARBA00022490"/>
    </source>
</evidence>
<feature type="region of interest" description="Disordered" evidence="23">
    <location>
        <begin position="283"/>
        <end position="395"/>
    </location>
</feature>
<dbReference type="CDD" id="cd02440">
    <property type="entry name" value="AdoMet_MTases"/>
    <property type="match status" value="1"/>
</dbReference>
<keyword evidence="10" id="KW-0805">Transcription regulation</keyword>